<comment type="caution">
    <text evidence="3">The sequence shown here is derived from an EMBL/GenBank/DDBJ whole genome shotgun (WGS) entry which is preliminary data.</text>
</comment>
<keyword evidence="4" id="KW-1185">Reference proteome</keyword>
<organism evidence="3 4">
    <name type="scientific">Sphaerisporangium flaviroseum</name>
    <dbReference type="NCBI Taxonomy" id="509199"/>
    <lineage>
        <taxon>Bacteria</taxon>
        <taxon>Bacillati</taxon>
        <taxon>Actinomycetota</taxon>
        <taxon>Actinomycetes</taxon>
        <taxon>Streptosporangiales</taxon>
        <taxon>Streptosporangiaceae</taxon>
        <taxon>Sphaerisporangium</taxon>
    </lineage>
</organism>
<reference evidence="4" key="1">
    <citation type="journal article" date="2019" name="Int. J. Syst. Evol. Microbiol.">
        <title>The Global Catalogue of Microorganisms (GCM) 10K type strain sequencing project: providing services to taxonomists for standard genome sequencing and annotation.</title>
        <authorList>
            <consortium name="The Broad Institute Genomics Platform"/>
            <consortium name="The Broad Institute Genome Sequencing Center for Infectious Disease"/>
            <person name="Wu L."/>
            <person name="Ma J."/>
        </authorList>
    </citation>
    <scope>NUCLEOTIDE SEQUENCE [LARGE SCALE GENOMIC DNA]</scope>
    <source>
        <strain evidence="4">JCM 16908</strain>
    </source>
</reference>
<dbReference type="RefSeq" id="WP_344951788.1">
    <property type="nucleotide sequence ID" value="NZ_BAAAZR010000049.1"/>
</dbReference>
<evidence type="ECO:0000259" key="2">
    <source>
        <dbReference type="Pfam" id="PF12770"/>
    </source>
</evidence>
<gene>
    <name evidence="3" type="ORF">GCM10022226_74230</name>
</gene>
<dbReference type="EMBL" id="BAAAZR010000049">
    <property type="protein sequence ID" value="GAA3840964.1"/>
    <property type="molecule type" value="Genomic_DNA"/>
</dbReference>
<accession>A0ABP7JCZ4</accession>
<name>A0ABP7JCZ4_9ACTN</name>
<evidence type="ECO:0000313" key="3">
    <source>
        <dbReference type="EMBL" id="GAA3840964.1"/>
    </source>
</evidence>
<dbReference type="Pfam" id="PF12770">
    <property type="entry name" value="CHAT"/>
    <property type="match status" value="1"/>
</dbReference>
<dbReference type="PANTHER" id="PTHR10098">
    <property type="entry name" value="RAPSYN-RELATED"/>
    <property type="match status" value="1"/>
</dbReference>
<evidence type="ECO:0000256" key="1">
    <source>
        <dbReference type="SAM" id="MobiDB-lite"/>
    </source>
</evidence>
<feature type="domain" description="CHAT" evidence="2">
    <location>
        <begin position="853"/>
        <end position="1155"/>
    </location>
</feature>
<proteinExistence type="predicted"/>
<dbReference type="PANTHER" id="PTHR10098:SF108">
    <property type="entry name" value="TETRATRICOPEPTIDE REPEAT PROTEIN 28"/>
    <property type="match status" value="1"/>
</dbReference>
<dbReference type="Proteomes" id="UP001500888">
    <property type="component" value="Unassembled WGS sequence"/>
</dbReference>
<dbReference type="InterPro" id="IPR024983">
    <property type="entry name" value="CHAT_dom"/>
</dbReference>
<feature type="region of interest" description="Disordered" evidence="1">
    <location>
        <begin position="1115"/>
        <end position="1145"/>
    </location>
</feature>
<sequence length="1155" mass="121935">MLRSTDLLVSLLLSEQHRNDLSLYLGPDGQVAALASLPDEERPLAVSAAAIAAGRPKHALRVLEGVTGSREVVEVASALRVAARTNDLNLFPGGAGQALPQAVPVAGEVPTPVDPGADLVVLVAARMIPLVQSARSMAEDALMGDSIGAIAQVYRWFDELGARFAALDAPGVLCYHWLALADVARRAGRVADSAGPLEAGRELAGDDPVALAHLNLVQGDWALTPVSHPEIMGLSLTGRGPAVAVPAADPSRAAEFYARAEELYAAAGFGGGAAAVALRRAHLARSAGDAAACEIARERARELAGLSGEDAMARVLDVHAILDRLGSGEDVPRREVDAVAAWSRAEGGDGLARGLVRLMLAAASKQREGGASPPVMRALRLARHLAAGVDAPAEKDLADRAFIDFVSDTNFRSASAALLAGETAQAVAALGEGPVDVLAWVRAVEQAIYLDRMAEGGADPDLKGLAAARLQEVEAAFARIPDPPAVLAPLAGDVRDAARQARPLVLRYQARRAEQAGFADDALALLRRALDLTDQPHDALLRAVLLCESGRKEEGRALALQMVQDGSLPDDLAVDLFLRLGDPQTAKEALDRYDTRPPVIPVDRPWTDLSRRAELAEALGDHDTAADLSGRAITEFERRAAQLVQETLRTSLTDDVAVAGMYHTGILALLGQAGDASGTGERVKLAFELSDRCRGLVVEVLEALDDLSPGAARDAVRRWLRAGSAWAAAYEGLVEEVTRDPERTPAPEELRRRVLDAEEELEEAESQVTRLAPALLTGRRGTRPGAGFEEVQAGLGEDRVLVAYESFGDDLVIWAADRERMRHRRLPARERDLASRVRRFHTECSTGGLSPDSGAELAELLLGPARQMIGEREHLVIVPHRALALLPFHALPWDGQVLGDRTVVSLLPSAALLTRPQADRRPRLDSPALLVGDPAYAPGRGLPGLPGTATEVATIARMLGTTDPLTGAAATEEAVARQAPGRPVVHLATHGLVYERAPHRSFVALAGDDLLTVGDVMGLNLAADLVVLSACHTGRGTATAAGDVVGLVRAALTAGARHVVVSLWPVHDEAGCLLMTGMYARLVAGEGVAQALTGARREVRAMDAAARSAAYERLRQEAGTDPAAGDSRDIPAQGPPPDREGRSSFYWAPFVHVGA</sequence>
<protein>
    <recommendedName>
        <fullName evidence="2">CHAT domain-containing protein</fullName>
    </recommendedName>
</protein>
<evidence type="ECO:0000313" key="4">
    <source>
        <dbReference type="Proteomes" id="UP001500888"/>
    </source>
</evidence>